<protein>
    <recommendedName>
        <fullName evidence="4">HTH gntR-type domain-containing protein</fullName>
    </recommendedName>
</protein>
<evidence type="ECO:0000256" key="3">
    <source>
        <dbReference type="ARBA" id="ARBA00023163"/>
    </source>
</evidence>
<dbReference type="EMBL" id="LAZR01000122">
    <property type="protein sequence ID" value="KKN89168.1"/>
    <property type="molecule type" value="Genomic_DNA"/>
</dbReference>
<dbReference type="PANTHER" id="PTHR44846">
    <property type="entry name" value="MANNOSYL-D-GLYCERATE TRANSPORT/METABOLISM SYSTEM REPRESSOR MNGR-RELATED"/>
    <property type="match status" value="1"/>
</dbReference>
<dbReference type="InterPro" id="IPR036390">
    <property type="entry name" value="WH_DNA-bd_sf"/>
</dbReference>
<dbReference type="InterPro" id="IPR050679">
    <property type="entry name" value="Bact_HTH_transcr_reg"/>
</dbReference>
<comment type="caution">
    <text evidence="5">The sequence shown here is derived from an EMBL/GenBank/DDBJ whole genome shotgun (WGS) entry which is preliminary data.</text>
</comment>
<sequence length="242" mass="26717">MTDGEKAPAFRPLYQQVRETLVRRLIDGVWTPGLMLPSEFQIAADLGVSQGTVRKALDAMAAEHLLVRRQGRGTFVALPEEGRILFQFFRLAADDGTRLFPDSQVLSRVRGRADAAAAKALQIARNDAVWRIDRVRHLGGRAVIAEQITLPVAKFPSLAEIRDLPNNVYALYSEVFSITIGRALEQLKAAGADATTAARLNCQPGHPVLSIERIAFALDGSPVEWRLSRCVTDGFHYQSDLR</sequence>
<accession>A0A0F9XBS8</accession>
<dbReference type="InterPro" id="IPR028978">
    <property type="entry name" value="Chorismate_lyase_/UTRA_dom_sf"/>
</dbReference>
<dbReference type="SUPFAM" id="SSF46785">
    <property type="entry name" value="Winged helix' DNA-binding domain"/>
    <property type="match status" value="1"/>
</dbReference>
<dbReference type="Gene3D" id="3.40.1410.10">
    <property type="entry name" value="Chorismate lyase-like"/>
    <property type="match status" value="1"/>
</dbReference>
<keyword evidence="2" id="KW-0238">DNA-binding</keyword>
<evidence type="ECO:0000256" key="2">
    <source>
        <dbReference type="ARBA" id="ARBA00023125"/>
    </source>
</evidence>
<dbReference type="PANTHER" id="PTHR44846:SF1">
    <property type="entry name" value="MANNOSYL-D-GLYCERATE TRANSPORT_METABOLISM SYSTEM REPRESSOR MNGR-RELATED"/>
    <property type="match status" value="1"/>
</dbReference>
<evidence type="ECO:0000256" key="1">
    <source>
        <dbReference type="ARBA" id="ARBA00023015"/>
    </source>
</evidence>
<dbReference type="GO" id="GO:0003700">
    <property type="term" value="F:DNA-binding transcription factor activity"/>
    <property type="evidence" value="ECO:0007669"/>
    <property type="project" value="InterPro"/>
</dbReference>
<dbReference type="AlphaFoldDB" id="A0A0F9XBS8"/>
<dbReference type="PRINTS" id="PR00035">
    <property type="entry name" value="HTHGNTR"/>
</dbReference>
<organism evidence="5">
    <name type="scientific">marine sediment metagenome</name>
    <dbReference type="NCBI Taxonomy" id="412755"/>
    <lineage>
        <taxon>unclassified sequences</taxon>
        <taxon>metagenomes</taxon>
        <taxon>ecological metagenomes</taxon>
    </lineage>
</organism>
<dbReference type="GO" id="GO:0003677">
    <property type="term" value="F:DNA binding"/>
    <property type="evidence" value="ECO:0007669"/>
    <property type="project" value="UniProtKB-KW"/>
</dbReference>
<evidence type="ECO:0000259" key="4">
    <source>
        <dbReference type="PROSITE" id="PS50949"/>
    </source>
</evidence>
<dbReference type="InterPro" id="IPR011663">
    <property type="entry name" value="UTRA"/>
</dbReference>
<evidence type="ECO:0000313" key="5">
    <source>
        <dbReference type="EMBL" id="KKN89168.1"/>
    </source>
</evidence>
<keyword evidence="1" id="KW-0805">Transcription regulation</keyword>
<dbReference type="PROSITE" id="PS50949">
    <property type="entry name" value="HTH_GNTR"/>
    <property type="match status" value="1"/>
</dbReference>
<dbReference type="Pfam" id="PF07702">
    <property type="entry name" value="UTRA"/>
    <property type="match status" value="1"/>
</dbReference>
<name>A0A0F9XBS8_9ZZZZ</name>
<dbReference type="CDD" id="cd07377">
    <property type="entry name" value="WHTH_GntR"/>
    <property type="match status" value="1"/>
</dbReference>
<gene>
    <name evidence="5" type="ORF">LCGC14_0241660</name>
</gene>
<dbReference type="GO" id="GO:0045892">
    <property type="term" value="P:negative regulation of DNA-templated transcription"/>
    <property type="evidence" value="ECO:0007669"/>
    <property type="project" value="TreeGrafter"/>
</dbReference>
<feature type="domain" description="HTH gntR-type" evidence="4">
    <location>
        <begin position="11"/>
        <end position="79"/>
    </location>
</feature>
<reference evidence="5" key="1">
    <citation type="journal article" date="2015" name="Nature">
        <title>Complex archaea that bridge the gap between prokaryotes and eukaryotes.</title>
        <authorList>
            <person name="Spang A."/>
            <person name="Saw J.H."/>
            <person name="Jorgensen S.L."/>
            <person name="Zaremba-Niedzwiedzka K."/>
            <person name="Martijn J."/>
            <person name="Lind A.E."/>
            <person name="van Eijk R."/>
            <person name="Schleper C."/>
            <person name="Guy L."/>
            <person name="Ettema T.J."/>
        </authorList>
    </citation>
    <scope>NUCLEOTIDE SEQUENCE</scope>
</reference>
<dbReference type="SUPFAM" id="SSF64288">
    <property type="entry name" value="Chorismate lyase-like"/>
    <property type="match status" value="1"/>
</dbReference>
<dbReference type="Gene3D" id="1.10.10.10">
    <property type="entry name" value="Winged helix-like DNA-binding domain superfamily/Winged helix DNA-binding domain"/>
    <property type="match status" value="1"/>
</dbReference>
<dbReference type="SMART" id="SM00866">
    <property type="entry name" value="UTRA"/>
    <property type="match status" value="1"/>
</dbReference>
<proteinExistence type="predicted"/>
<keyword evidence="3" id="KW-0804">Transcription</keyword>
<dbReference type="InterPro" id="IPR036388">
    <property type="entry name" value="WH-like_DNA-bd_sf"/>
</dbReference>
<dbReference type="Pfam" id="PF00392">
    <property type="entry name" value="GntR"/>
    <property type="match status" value="1"/>
</dbReference>
<dbReference type="SMART" id="SM00345">
    <property type="entry name" value="HTH_GNTR"/>
    <property type="match status" value="1"/>
</dbReference>
<dbReference type="InterPro" id="IPR000524">
    <property type="entry name" value="Tscrpt_reg_HTH_GntR"/>
</dbReference>